<keyword evidence="2" id="KW-0472">Membrane</keyword>
<keyword evidence="4" id="KW-1185">Reference proteome</keyword>
<proteinExistence type="predicted"/>
<dbReference type="RefSeq" id="WP_190450287.1">
    <property type="nucleotide sequence ID" value="NZ_JAMPLM010000002.1"/>
</dbReference>
<feature type="transmembrane region" description="Helical" evidence="2">
    <location>
        <begin position="6"/>
        <end position="24"/>
    </location>
</feature>
<accession>A0ABV0KE37</accession>
<evidence type="ECO:0000313" key="4">
    <source>
        <dbReference type="Proteomes" id="UP001476950"/>
    </source>
</evidence>
<evidence type="ECO:0000256" key="2">
    <source>
        <dbReference type="SAM" id="Phobius"/>
    </source>
</evidence>
<gene>
    <name evidence="3" type="ORF">NDI38_02620</name>
</gene>
<feature type="transmembrane region" description="Helical" evidence="2">
    <location>
        <begin position="33"/>
        <end position="53"/>
    </location>
</feature>
<keyword evidence="2" id="KW-0812">Transmembrane</keyword>
<sequence>MLAYVLALVVGLSSVALYMAAFFFPEVHRKNDFLWSGLGMFYALVLWVCAGRITGGVLLGQTTSVALLGWLGWQTLVLRRQAAPLDQQTAVPTAAEWQSMVAKAWESISSAELVAPLAKPIGKQFAKLAAWAGALVATSTNTTPPSPPTVDSQAYVPLTPADFANASQARIQTPAVKTPQTIAPTKVSVPSSKIQPGESPITAIGKQVQGAFKGLTAKRESKPVYVRKQFRTPDVEPAPAAVDPAALDVAAVKLESDRVAATPSVSDVVEAAIVDAEATVSPTTVPSPTASSPSLDAEILPDPDVQSDDPNLLR</sequence>
<dbReference type="Proteomes" id="UP001476950">
    <property type="component" value="Unassembled WGS sequence"/>
</dbReference>
<feature type="transmembrane region" description="Helical" evidence="2">
    <location>
        <begin position="59"/>
        <end position="78"/>
    </location>
</feature>
<feature type="compositionally biased region" description="Low complexity" evidence="1">
    <location>
        <begin position="278"/>
        <end position="294"/>
    </location>
</feature>
<comment type="caution">
    <text evidence="3">The sequence shown here is derived from an EMBL/GenBank/DDBJ whole genome shotgun (WGS) entry which is preliminary data.</text>
</comment>
<dbReference type="EMBL" id="JAMPLM010000002">
    <property type="protein sequence ID" value="MEP1057313.1"/>
    <property type="molecule type" value="Genomic_DNA"/>
</dbReference>
<evidence type="ECO:0000256" key="1">
    <source>
        <dbReference type="SAM" id="MobiDB-lite"/>
    </source>
</evidence>
<evidence type="ECO:0000313" key="3">
    <source>
        <dbReference type="EMBL" id="MEP1057313.1"/>
    </source>
</evidence>
<name>A0ABV0KE37_9CYAN</name>
<dbReference type="InterPro" id="IPR010004">
    <property type="entry name" value="Uncharacterised_Ycf66"/>
</dbReference>
<organism evidence="3 4">
    <name type="scientific">Stenomitos frigidus AS-A4</name>
    <dbReference type="NCBI Taxonomy" id="2933935"/>
    <lineage>
        <taxon>Bacteria</taxon>
        <taxon>Bacillati</taxon>
        <taxon>Cyanobacteriota</taxon>
        <taxon>Cyanophyceae</taxon>
        <taxon>Leptolyngbyales</taxon>
        <taxon>Leptolyngbyaceae</taxon>
        <taxon>Stenomitos</taxon>
    </lineage>
</organism>
<protein>
    <submittedName>
        <fullName evidence="3">Ycf66 family protein</fullName>
    </submittedName>
</protein>
<feature type="region of interest" description="Disordered" evidence="1">
    <location>
        <begin position="278"/>
        <end position="314"/>
    </location>
</feature>
<keyword evidence="2" id="KW-1133">Transmembrane helix</keyword>
<dbReference type="Pfam" id="PF07444">
    <property type="entry name" value="Ycf66_N"/>
    <property type="match status" value="1"/>
</dbReference>
<reference evidence="3 4" key="1">
    <citation type="submission" date="2022-04" db="EMBL/GenBank/DDBJ databases">
        <title>Positive selection, recombination, and allopatry shape intraspecific diversity of widespread and dominant cyanobacteria.</title>
        <authorList>
            <person name="Wei J."/>
            <person name="Shu W."/>
            <person name="Hu C."/>
        </authorList>
    </citation>
    <scope>NUCLEOTIDE SEQUENCE [LARGE SCALE GENOMIC DNA]</scope>
    <source>
        <strain evidence="3 4">AS-A4</strain>
    </source>
</reference>